<sequence>MYRRTLTPSTRVRRVLLAALALCVALTVAVWMTRDDEMLDAVIATVVLLGIPVLMLGVRHRIDVDDRRVVLEVAPVFRKVIPRADIIGVEVLDEVRPLRDFRGYGYRPLGAGEVAFVLEPGPAVRVRTRAGKSFVISDLDRELARLLP</sequence>
<comment type="caution">
    <text evidence="2">The sequence shown here is derived from an EMBL/GenBank/DDBJ whole genome shotgun (WGS) entry which is preliminary data.</text>
</comment>
<keyword evidence="1" id="KW-1133">Transmembrane helix</keyword>
<dbReference type="EMBL" id="JAENJH010000011">
    <property type="protein sequence ID" value="MBK1788645.1"/>
    <property type="molecule type" value="Genomic_DNA"/>
</dbReference>
<feature type="transmembrane region" description="Helical" evidence="1">
    <location>
        <begin position="38"/>
        <end position="58"/>
    </location>
</feature>
<protein>
    <submittedName>
        <fullName evidence="2">Uncharacterized protein</fullName>
    </submittedName>
</protein>
<evidence type="ECO:0000256" key="1">
    <source>
        <dbReference type="SAM" id="Phobius"/>
    </source>
</evidence>
<feature type="transmembrane region" description="Helical" evidence="1">
    <location>
        <begin position="12"/>
        <end position="32"/>
    </location>
</feature>
<dbReference type="RefSeq" id="WP_200324784.1">
    <property type="nucleotide sequence ID" value="NZ_JAENJH010000011.1"/>
</dbReference>
<accession>A0A934QYJ4</accession>
<organism evidence="2 3">
    <name type="scientific">Prauserella cavernicola</name>
    <dbReference type="NCBI Taxonomy" id="2800127"/>
    <lineage>
        <taxon>Bacteria</taxon>
        <taxon>Bacillati</taxon>
        <taxon>Actinomycetota</taxon>
        <taxon>Actinomycetes</taxon>
        <taxon>Pseudonocardiales</taxon>
        <taxon>Pseudonocardiaceae</taxon>
        <taxon>Prauserella</taxon>
    </lineage>
</organism>
<dbReference type="Proteomes" id="UP000635245">
    <property type="component" value="Unassembled WGS sequence"/>
</dbReference>
<keyword evidence="1" id="KW-0812">Transmembrane</keyword>
<dbReference type="AlphaFoldDB" id="A0A934QYJ4"/>
<evidence type="ECO:0000313" key="2">
    <source>
        <dbReference type="EMBL" id="MBK1788645.1"/>
    </source>
</evidence>
<keyword evidence="1" id="KW-0472">Membrane</keyword>
<keyword evidence="3" id="KW-1185">Reference proteome</keyword>
<name>A0A934QYJ4_9PSEU</name>
<reference evidence="2" key="1">
    <citation type="submission" date="2020-12" db="EMBL/GenBank/DDBJ databases">
        <title>Prauserella sp. ASG 168, a novel actinomycete isolated from cave rock.</title>
        <authorList>
            <person name="Suriyachadkun C."/>
        </authorList>
    </citation>
    <scope>NUCLEOTIDE SEQUENCE</scope>
    <source>
        <strain evidence="2">ASG 168</strain>
    </source>
</reference>
<gene>
    <name evidence="2" type="ORF">JHE00_30325</name>
</gene>
<proteinExistence type="predicted"/>
<evidence type="ECO:0000313" key="3">
    <source>
        <dbReference type="Proteomes" id="UP000635245"/>
    </source>
</evidence>